<evidence type="ECO:0000256" key="4">
    <source>
        <dbReference type="ARBA" id="ARBA00023239"/>
    </source>
</evidence>
<keyword evidence="2" id="KW-0479">Metal-binding</keyword>
<comment type="caution">
    <text evidence="6">The sequence shown here is derived from an EMBL/GenBank/DDBJ whole genome shotgun (WGS) entry which is preliminary data.</text>
</comment>
<dbReference type="SUPFAM" id="SSF51316">
    <property type="entry name" value="Mss4-like"/>
    <property type="match status" value="2"/>
</dbReference>
<evidence type="ECO:0000256" key="1">
    <source>
        <dbReference type="ARBA" id="ARBA00005495"/>
    </source>
</evidence>
<keyword evidence="4" id="KW-0456">Lyase</keyword>
<dbReference type="PANTHER" id="PTHR33337:SF30">
    <property type="entry name" value="DUF636 DOMAIN PROTEIN (AFU_ORTHOLOGUE AFUA_1G03180)"/>
    <property type="match status" value="1"/>
</dbReference>
<evidence type="ECO:0000313" key="7">
    <source>
        <dbReference type="Proteomes" id="UP000807306"/>
    </source>
</evidence>
<keyword evidence="7" id="KW-1185">Reference proteome</keyword>
<dbReference type="GO" id="GO:0016846">
    <property type="term" value="F:carbon-sulfur lyase activity"/>
    <property type="evidence" value="ECO:0007669"/>
    <property type="project" value="InterPro"/>
</dbReference>
<dbReference type="EMBL" id="MU157846">
    <property type="protein sequence ID" value="KAF9529379.1"/>
    <property type="molecule type" value="Genomic_DNA"/>
</dbReference>
<dbReference type="Gene3D" id="3.90.1590.10">
    <property type="entry name" value="glutathione-dependent formaldehyde- activating enzyme (gfa)"/>
    <property type="match status" value="2"/>
</dbReference>
<gene>
    <name evidence="6" type="ORF">CPB83DRAFT_852567</name>
</gene>
<dbReference type="InterPro" id="IPR011057">
    <property type="entry name" value="Mss4-like_sf"/>
</dbReference>
<dbReference type="GO" id="GO:0046872">
    <property type="term" value="F:metal ion binding"/>
    <property type="evidence" value="ECO:0007669"/>
    <property type="project" value="UniProtKB-KW"/>
</dbReference>
<accession>A0A9P6EI41</accession>
<feature type="domain" description="CENP-V/GFA" evidence="5">
    <location>
        <begin position="6"/>
        <end position="132"/>
    </location>
</feature>
<dbReference type="InterPro" id="IPR006913">
    <property type="entry name" value="CENP-V/GFA"/>
</dbReference>
<evidence type="ECO:0000313" key="6">
    <source>
        <dbReference type="EMBL" id="KAF9529379.1"/>
    </source>
</evidence>
<dbReference type="PROSITE" id="PS51891">
    <property type="entry name" value="CENP_V_GFA"/>
    <property type="match status" value="1"/>
</dbReference>
<reference evidence="6" key="1">
    <citation type="submission" date="2020-11" db="EMBL/GenBank/DDBJ databases">
        <authorList>
            <consortium name="DOE Joint Genome Institute"/>
            <person name="Ahrendt S."/>
            <person name="Riley R."/>
            <person name="Andreopoulos W."/>
            <person name="Labutti K."/>
            <person name="Pangilinan J."/>
            <person name="Ruiz-Duenas F.J."/>
            <person name="Barrasa J.M."/>
            <person name="Sanchez-Garcia M."/>
            <person name="Camarero S."/>
            <person name="Miyauchi S."/>
            <person name="Serrano A."/>
            <person name="Linde D."/>
            <person name="Babiker R."/>
            <person name="Drula E."/>
            <person name="Ayuso-Fernandez I."/>
            <person name="Pacheco R."/>
            <person name="Padilla G."/>
            <person name="Ferreira P."/>
            <person name="Barriuso J."/>
            <person name="Kellner H."/>
            <person name="Castanera R."/>
            <person name="Alfaro M."/>
            <person name="Ramirez L."/>
            <person name="Pisabarro A.G."/>
            <person name="Kuo A."/>
            <person name="Tritt A."/>
            <person name="Lipzen A."/>
            <person name="He G."/>
            <person name="Yan M."/>
            <person name="Ng V."/>
            <person name="Cullen D."/>
            <person name="Martin F."/>
            <person name="Rosso M.-N."/>
            <person name="Henrissat B."/>
            <person name="Hibbett D."/>
            <person name="Martinez A.T."/>
            <person name="Grigoriev I.V."/>
        </authorList>
    </citation>
    <scope>NUCLEOTIDE SEQUENCE</scope>
    <source>
        <strain evidence="6">CBS 506.95</strain>
    </source>
</reference>
<dbReference type="Proteomes" id="UP000807306">
    <property type="component" value="Unassembled WGS sequence"/>
</dbReference>
<evidence type="ECO:0000256" key="2">
    <source>
        <dbReference type="ARBA" id="ARBA00022723"/>
    </source>
</evidence>
<organism evidence="6 7">
    <name type="scientific">Crepidotus variabilis</name>
    <dbReference type="NCBI Taxonomy" id="179855"/>
    <lineage>
        <taxon>Eukaryota</taxon>
        <taxon>Fungi</taxon>
        <taxon>Dikarya</taxon>
        <taxon>Basidiomycota</taxon>
        <taxon>Agaricomycotina</taxon>
        <taxon>Agaricomycetes</taxon>
        <taxon>Agaricomycetidae</taxon>
        <taxon>Agaricales</taxon>
        <taxon>Agaricineae</taxon>
        <taxon>Crepidotaceae</taxon>
        <taxon>Crepidotus</taxon>
    </lineage>
</organism>
<comment type="similarity">
    <text evidence="1">Belongs to the Gfa family.</text>
</comment>
<name>A0A9P6EI41_9AGAR</name>
<protein>
    <recommendedName>
        <fullName evidence="5">CENP-V/GFA domain-containing protein</fullName>
    </recommendedName>
</protein>
<sequence>MTLIYVKANCHCGLNNFQIPILTSTLPQGFDMCHCNACRHITGQMFLHVVLMDGPPLSVDSGLTPDTHEPADLSTLSMCKASDKVLRYFCPRCFAHILYDLHQPNQLHTWAVSSGAMERAEGLVKTGYHIFVPDTLDGGVADHVRYLNGKEMARYMGWEGSKQVPIGWKSESLSISASTEEERLHAYCHCKQISLYLTRPKNDLGQSKQEQNPGTEPRFIAGHCFCTSCRLTSGSLFVTYIDVPLRNIFDANKGQAIQIISAKEVSTTLGGLKAWCNMSALLVEFENLAVLAVRMYSRIRATRLKY</sequence>
<evidence type="ECO:0000259" key="5">
    <source>
        <dbReference type="PROSITE" id="PS51891"/>
    </source>
</evidence>
<dbReference type="PANTHER" id="PTHR33337">
    <property type="entry name" value="GFA DOMAIN-CONTAINING PROTEIN"/>
    <property type="match status" value="1"/>
</dbReference>
<keyword evidence="3" id="KW-0862">Zinc</keyword>
<dbReference type="Pfam" id="PF04828">
    <property type="entry name" value="GFA"/>
    <property type="match status" value="1"/>
</dbReference>
<evidence type="ECO:0000256" key="3">
    <source>
        <dbReference type="ARBA" id="ARBA00022833"/>
    </source>
</evidence>
<dbReference type="OrthoDB" id="5422068at2759"/>
<dbReference type="AlphaFoldDB" id="A0A9P6EI41"/>
<proteinExistence type="inferred from homology"/>